<feature type="region of interest" description="Disordered" evidence="5">
    <location>
        <begin position="149"/>
        <end position="196"/>
    </location>
</feature>
<organism evidence="7 8">
    <name type="scientific">Ectocarpus siliculosus</name>
    <name type="common">Brown alga</name>
    <name type="synonym">Conferva siliculosa</name>
    <dbReference type="NCBI Taxonomy" id="2880"/>
    <lineage>
        <taxon>Eukaryota</taxon>
        <taxon>Sar</taxon>
        <taxon>Stramenopiles</taxon>
        <taxon>Ochrophyta</taxon>
        <taxon>PX clade</taxon>
        <taxon>Phaeophyceae</taxon>
        <taxon>Ectocarpales</taxon>
        <taxon>Ectocarpaceae</taxon>
        <taxon>Ectocarpus</taxon>
    </lineage>
</organism>
<dbReference type="Pfam" id="PF01764">
    <property type="entry name" value="Lipase_3"/>
    <property type="match status" value="1"/>
</dbReference>
<dbReference type="eggNOG" id="KOG2088">
    <property type="taxonomic scope" value="Eukaryota"/>
</dbReference>
<dbReference type="InterPro" id="IPR029058">
    <property type="entry name" value="AB_hydrolase_fold"/>
</dbReference>
<dbReference type="OrthoDB" id="70570at2759"/>
<dbReference type="InterPro" id="IPR017455">
    <property type="entry name" value="Znf_FYVE-rel"/>
</dbReference>
<dbReference type="InterPro" id="IPR000306">
    <property type="entry name" value="Znf_FYVE"/>
</dbReference>
<feature type="compositionally biased region" description="Basic and acidic residues" evidence="5">
    <location>
        <begin position="106"/>
        <end position="115"/>
    </location>
</feature>
<reference evidence="7 8" key="1">
    <citation type="journal article" date="2010" name="Nature">
        <title>The Ectocarpus genome and the independent evolution of multicellularity in brown algae.</title>
        <authorList>
            <person name="Cock J.M."/>
            <person name="Sterck L."/>
            <person name="Rouze P."/>
            <person name="Scornet D."/>
            <person name="Allen A.E."/>
            <person name="Amoutzias G."/>
            <person name="Anthouard V."/>
            <person name="Artiguenave F."/>
            <person name="Aury J.M."/>
            <person name="Badger J.H."/>
            <person name="Beszteri B."/>
            <person name="Billiau K."/>
            <person name="Bonnet E."/>
            <person name="Bothwell J.H."/>
            <person name="Bowler C."/>
            <person name="Boyen C."/>
            <person name="Brownlee C."/>
            <person name="Carrano C.J."/>
            <person name="Charrier B."/>
            <person name="Cho G.Y."/>
            <person name="Coelho S.M."/>
            <person name="Collen J."/>
            <person name="Corre E."/>
            <person name="Da Silva C."/>
            <person name="Delage L."/>
            <person name="Delaroque N."/>
            <person name="Dittami S.M."/>
            <person name="Doulbeau S."/>
            <person name="Elias M."/>
            <person name="Farnham G."/>
            <person name="Gachon C.M."/>
            <person name="Gschloessl B."/>
            <person name="Heesch S."/>
            <person name="Jabbari K."/>
            <person name="Jubin C."/>
            <person name="Kawai H."/>
            <person name="Kimura K."/>
            <person name="Kloareg B."/>
            <person name="Kupper F.C."/>
            <person name="Lang D."/>
            <person name="Le Bail A."/>
            <person name="Leblanc C."/>
            <person name="Lerouge P."/>
            <person name="Lohr M."/>
            <person name="Lopez P.J."/>
            <person name="Martens C."/>
            <person name="Maumus F."/>
            <person name="Michel G."/>
            <person name="Miranda-Saavedra D."/>
            <person name="Morales J."/>
            <person name="Moreau H."/>
            <person name="Motomura T."/>
            <person name="Nagasato C."/>
            <person name="Napoli C.A."/>
            <person name="Nelson D.R."/>
            <person name="Nyvall-Collen P."/>
            <person name="Peters A.F."/>
            <person name="Pommier C."/>
            <person name="Potin P."/>
            <person name="Poulain J."/>
            <person name="Quesneville H."/>
            <person name="Read B."/>
            <person name="Rensing S.A."/>
            <person name="Ritter A."/>
            <person name="Rousvoal S."/>
            <person name="Samanta M."/>
            <person name="Samson G."/>
            <person name="Schroeder D.C."/>
            <person name="Segurens B."/>
            <person name="Strittmatter M."/>
            <person name="Tonon T."/>
            <person name="Tregear J.W."/>
            <person name="Valentin K."/>
            <person name="von Dassow P."/>
            <person name="Yamagishi T."/>
            <person name="Van de Peer Y."/>
            <person name="Wincker P."/>
        </authorList>
    </citation>
    <scope>NUCLEOTIDE SEQUENCE [LARGE SCALE GENOMIC DNA]</scope>
    <source>
        <strain evidence="8">Ec32 / CCAP1310/4</strain>
    </source>
</reference>
<feature type="compositionally biased region" description="Low complexity" evidence="5">
    <location>
        <begin position="24"/>
        <end position="35"/>
    </location>
</feature>
<dbReference type="InterPro" id="IPR013083">
    <property type="entry name" value="Znf_RING/FYVE/PHD"/>
</dbReference>
<protein>
    <submittedName>
        <fullName evidence="7">Zinc finger FYVE domain-containing protein</fullName>
    </submittedName>
</protein>
<dbReference type="Proteomes" id="UP000002630">
    <property type="component" value="Linkage Group LG17"/>
</dbReference>
<feature type="region of interest" description="Disordered" evidence="5">
    <location>
        <begin position="325"/>
        <end position="348"/>
    </location>
</feature>
<dbReference type="Gene3D" id="3.30.40.10">
    <property type="entry name" value="Zinc/RING finger domain, C3HC4 (zinc finger)"/>
    <property type="match status" value="2"/>
</dbReference>
<dbReference type="CDD" id="cd00519">
    <property type="entry name" value="Lipase_3"/>
    <property type="match status" value="1"/>
</dbReference>
<dbReference type="PANTHER" id="PTHR46023">
    <property type="entry name" value="LIPASE CLASS 3 PROTEIN-LIKE"/>
    <property type="match status" value="1"/>
</dbReference>
<dbReference type="GO" id="GO:0006629">
    <property type="term" value="P:lipid metabolic process"/>
    <property type="evidence" value="ECO:0007669"/>
    <property type="project" value="InterPro"/>
</dbReference>
<name>D7G566_ECTSI</name>
<gene>
    <name evidence="7" type="ORF">Esi_0063_0013</name>
</gene>
<dbReference type="SUPFAM" id="SSF53474">
    <property type="entry name" value="alpha/beta-Hydrolases"/>
    <property type="match status" value="1"/>
</dbReference>
<evidence type="ECO:0000259" key="6">
    <source>
        <dbReference type="PROSITE" id="PS50178"/>
    </source>
</evidence>
<sequence>MDSKTGPVEDDANTAVELESTPDTEALATAAGELAEASDDVTASEAGTGLENDEQGSGRLSALVPTLGRFATRAHKASQPYLSYAAMASQEAARFTAGHAKRYVDKMHSQHRRGEAPPGQVDNAKVDWSGVGARFCSLSWYDRQLVENSRSGDTLEGPLKRDEEQEKGEKQGVVEGSDSGDPILSPSARLHGDSGGGDGGFGFGVRARPADASVMATLKDLDPWVTAPIFEDECNSMDPIHAMVSGRPPFPGAGAGGDSGVSSGQRDSPSPPRLRPGGGPLDGLCESWESGEDGGGGVGADEFAVAPAADTASMREFMETYEELGGASLPGGVPEAARVDEPTSGGDLSASTPLLAQAHATALDGVQQPGDAVPAGGACQAPNPASATPPPVPTKPDSVTAAFLVKERVEGAKEAATGEAAADGSTPGTVSSQDLLLEWLRREAGQGDEEAQFHLAQLFSPPRFEMKPKCRECGEDFGVTRYRHHCRHCGGSFCHEHAWHEHPIPKLGLPAPQRVCTPCKHTLELEDWRERVEWRLERVNAFLENRLISYFDTGVDTVGDKALRVVDGAIYVAKSAPLGTAVKVSVEVMDVLMKYGTAGVAGLVLRREFVEAVEVLKRLSGVDKKWPMSVHEMTAAMYYLLAQRRGERGSAPNGEHEAHADCEAISDTELAFLRRMSALPLHFAYTKTALELQVLCNNTGWSLVFHKPDSRFHQPAFSLLACGTTKTAALVVRGTGSIQDVITDIQAMPVPFPSPRGDAESGAAEEADGWSDLPPTETVACSGIARAAEWLHREVGHQLIKLYRENYKIVILGHSLGGGVAALLGVLLKDAIPDVRVVGFATPACADIGVSRLCEGLCTSVVLHDDVVPRVTPHAVRALLKDLLCTKEGWVKHLYNDWDAVVGRAKGLWAPRWRMASVAAVQQASGATDSTAIVPAGDTDEEEKASTVKSDGVGAAAAAASPNLHETSPQEAGDGAAPVDGGDEWGGRGSPTEVVVAKEDVTAETVSGEETNAGEAVQAKGGRWQRGRWSSVDVRSVQSRLSRIVDDTSARIRSNIVKDPDSAAVPPPVPPRPAASNNDTNTLPSSCGTGRDPAGVLVPGKDGDGAGASGDDAVVVVGGGGGAGSEEEEAEVVEELPLPELYVPGRIVHIYSQRGVYRATEVPRDHDTLRTIPMYGNMLADHASIAYFDALEEIAAVRTAEAKGEFMPDWVPFSEFEVSQLCKADFWWASTSKSEAQRARDKHNCRMCGLLVCDPCSDHRKPLPRVGVLEACRVCDRCFYGADPSTV</sequence>
<feature type="region of interest" description="Disordered" evidence="5">
    <location>
        <begin position="1052"/>
        <end position="1109"/>
    </location>
</feature>
<keyword evidence="2 4" id="KW-0863">Zinc-finger</keyword>
<evidence type="ECO:0000313" key="8">
    <source>
        <dbReference type="Proteomes" id="UP000002630"/>
    </source>
</evidence>
<evidence type="ECO:0000313" key="7">
    <source>
        <dbReference type="EMBL" id="CBJ27220.1"/>
    </source>
</evidence>
<dbReference type="GO" id="GO:0008270">
    <property type="term" value="F:zinc ion binding"/>
    <property type="evidence" value="ECO:0007669"/>
    <property type="project" value="UniProtKB-KW"/>
</dbReference>
<dbReference type="eggNOG" id="KOG1818">
    <property type="taxonomic scope" value="Eukaryota"/>
</dbReference>
<feature type="region of interest" description="Disordered" evidence="5">
    <location>
        <begin position="1"/>
        <end position="60"/>
    </location>
</feature>
<feature type="domain" description="FYVE-type" evidence="6">
    <location>
        <begin position="1222"/>
        <end position="1283"/>
    </location>
</feature>
<feature type="region of interest" description="Disordered" evidence="5">
    <location>
        <begin position="370"/>
        <end position="396"/>
    </location>
</feature>
<feature type="region of interest" description="Disordered" evidence="5">
    <location>
        <begin position="245"/>
        <end position="301"/>
    </location>
</feature>
<feature type="domain" description="FYVE-type" evidence="6">
    <location>
        <begin position="470"/>
        <end position="524"/>
    </location>
</feature>
<evidence type="ECO:0000256" key="4">
    <source>
        <dbReference type="PROSITE-ProRule" id="PRU00091"/>
    </source>
</evidence>
<feature type="region of interest" description="Disordered" evidence="5">
    <location>
        <begin position="1002"/>
        <end position="1023"/>
    </location>
</feature>
<dbReference type="OMA" id="HEHAWHE"/>
<feature type="compositionally biased region" description="Basic and acidic residues" evidence="5">
    <location>
        <begin position="1052"/>
        <end position="1061"/>
    </location>
</feature>
<proteinExistence type="predicted"/>
<feature type="compositionally biased region" description="Polar residues" evidence="5">
    <location>
        <begin position="1077"/>
        <end position="1088"/>
    </location>
</feature>
<keyword evidence="8" id="KW-1185">Reference proteome</keyword>
<feature type="compositionally biased region" description="Basic and acidic residues" evidence="5">
    <location>
        <begin position="158"/>
        <end position="172"/>
    </location>
</feature>
<feature type="region of interest" description="Disordered" evidence="5">
    <location>
        <begin position="106"/>
        <end position="125"/>
    </location>
</feature>
<evidence type="ECO:0000256" key="2">
    <source>
        <dbReference type="ARBA" id="ARBA00022771"/>
    </source>
</evidence>
<keyword evidence="3" id="KW-0862">Zinc</keyword>
<dbReference type="InParanoid" id="D7G566"/>
<accession>D7G566</accession>
<dbReference type="PROSITE" id="PS50178">
    <property type="entry name" value="ZF_FYVE"/>
    <property type="match status" value="2"/>
</dbReference>
<dbReference type="InterPro" id="IPR002921">
    <property type="entry name" value="Fungal_lipase-type"/>
</dbReference>
<dbReference type="Gene3D" id="3.40.50.1820">
    <property type="entry name" value="alpha/beta hydrolase"/>
    <property type="match status" value="1"/>
</dbReference>
<dbReference type="SUPFAM" id="SSF57903">
    <property type="entry name" value="FYVE/PHD zinc finger"/>
    <property type="match status" value="2"/>
</dbReference>
<dbReference type="CDD" id="cd15760">
    <property type="entry name" value="FYVE_scVPS27p_like"/>
    <property type="match status" value="1"/>
</dbReference>
<evidence type="ECO:0000256" key="5">
    <source>
        <dbReference type="SAM" id="MobiDB-lite"/>
    </source>
</evidence>
<dbReference type="PANTHER" id="PTHR46023:SF6">
    <property type="entry name" value="LIPASE CLASS 3 FAMILY PROTEIN"/>
    <property type="match status" value="1"/>
</dbReference>
<keyword evidence="1" id="KW-0479">Metal-binding</keyword>
<evidence type="ECO:0000256" key="3">
    <source>
        <dbReference type="ARBA" id="ARBA00022833"/>
    </source>
</evidence>
<dbReference type="EMBL" id="FN648852">
    <property type="protein sequence ID" value="CBJ27220.1"/>
    <property type="molecule type" value="Genomic_DNA"/>
</dbReference>
<feature type="region of interest" description="Disordered" evidence="5">
    <location>
        <begin position="927"/>
        <end position="990"/>
    </location>
</feature>
<evidence type="ECO:0000256" key="1">
    <source>
        <dbReference type="ARBA" id="ARBA00022723"/>
    </source>
</evidence>
<dbReference type="Pfam" id="PF01363">
    <property type="entry name" value="FYVE"/>
    <property type="match status" value="2"/>
</dbReference>
<dbReference type="InterPro" id="IPR011011">
    <property type="entry name" value="Znf_FYVE_PHD"/>
</dbReference>
<dbReference type="EMBL" id="FN649742">
    <property type="protein sequence ID" value="CBJ27220.1"/>
    <property type="molecule type" value="Genomic_DNA"/>
</dbReference>
<dbReference type="SMART" id="SM00064">
    <property type="entry name" value="FYVE"/>
    <property type="match status" value="2"/>
</dbReference>